<dbReference type="GO" id="GO:0006281">
    <property type="term" value="P:DNA repair"/>
    <property type="evidence" value="ECO:0007669"/>
    <property type="project" value="TreeGrafter"/>
</dbReference>
<keyword evidence="6" id="KW-0799">Topoisomerase</keyword>
<dbReference type="InterPro" id="IPR013825">
    <property type="entry name" value="Topo_IA_cen_sub2"/>
</dbReference>
<dbReference type="InterPro" id="IPR000380">
    <property type="entry name" value="Topo_IA"/>
</dbReference>
<dbReference type="SMART" id="SM00436">
    <property type="entry name" value="TOP1Bc"/>
    <property type="match status" value="1"/>
</dbReference>
<evidence type="ECO:0000256" key="1">
    <source>
        <dbReference type="ARBA" id="ARBA00000213"/>
    </source>
</evidence>
<evidence type="ECO:0000256" key="9">
    <source>
        <dbReference type="ARBA" id="ARBA00030003"/>
    </source>
</evidence>
<dbReference type="AlphaFoldDB" id="A0A1V9RBW3"/>
<evidence type="ECO:0000259" key="13">
    <source>
        <dbReference type="PROSITE" id="PS50880"/>
    </source>
</evidence>
<dbReference type="InterPro" id="IPR003602">
    <property type="entry name" value="Topo_IA_DNA-bd_dom"/>
</dbReference>
<dbReference type="PANTHER" id="PTHR11390:SF21">
    <property type="entry name" value="DNA TOPOISOMERASE 3-ALPHA"/>
    <property type="match status" value="1"/>
</dbReference>
<evidence type="ECO:0000256" key="11">
    <source>
        <dbReference type="ARBA" id="ARBA00032235"/>
    </source>
</evidence>
<keyword evidence="8 15" id="KW-0413">Isomerase</keyword>
<dbReference type="Proteomes" id="UP000192575">
    <property type="component" value="Unassembled WGS sequence"/>
</dbReference>
<sequence>MTTVVLAEKPNQAKSYAQAFDKSERKDGYLVVTDRILSDETFITYGFGHLVDLYKPEDYNEDYKSWDLKQLPIYPNKFLYRVSEGKNKQFKIVKTLLDRADTVIIATDCDREGENIAWSIINQTKINKANKIFKRLWINSLEKEVIKKGFQNLQDDSKYYNYYLEAEARKKSDWLVGMNLTRLYTKLAGGRHPLNIGRVQTPTLYMIYKRNKEIKNFQVSKYYELGAEILAGSEKFDANLTPSQQFKTKSSLITFRKDKGLEKASEVGIIESVKKEQKSEPSPRLFSLSSLQSEMNKRYKASASQTLAAVQKLYEAKLLSYPRTDCNYITEAEFSYLKENFVAYRTALGSKLKLVNSEPNSRYVNNKKVQEHYAIIPTKKIPTSNEFSKFTDLERNLYAEVLRRTVGMFVRKYYYDETTIITGVGAVKFITKGKTPLKQGWKLLWGKKKKSADILPLVQEGQEVKVTFKELEKDTKPPQYFTEGTLITAMKTAGKTLSDKEYQDLLRDVEGIGTEATRANIIEKLKKDGYIEIKKNKIHVTSLGQRLCRAAATSKLLVSPELTAQWEKKLKEISKGQYTEEQFIDQTKHFIDSLVDNPPKVEKESVNESLGTCPKCKQGQILDKGKFYGCSNYKKDSSSSCDFTISKTIAKKTISTELIKEIISGQETKVISGFKGKTGKTFSAKLKLNQENKVAFVLWNNAPKVRKYKNKSITK</sequence>
<comment type="similarity">
    <text evidence="2">Belongs to the type IA topoisomerase family.</text>
</comment>
<name>A0A1V9RBW3_9LACO</name>
<dbReference type="InterPro" id="IPR025589">
    <property type="entry name" value="Toprim_C_rpt"/>
</dbReference>
<comment type="catalytic activity">
    <reaction evidence="1">
        <text>ATP-independent breakage of single-stranded DNA, followed by passage and rejoining.</text>
        <dbReference type="EC" id="5.6.2.1"/>
    </reaction>
</comment>
<dbReference type="InterPro" id="IPR023406">
    <property type="entry name" value="Topo_IA_AS"/>
</dbReference>
<dbReference type="Gene3D" id="2.70.20.10">
    <property type="entry name" value="Topoisomerase I, domain 3"/>
    <property type="match status" value="1"/>
</dbReference>
<dbReference type="Pfam" id="PF01131">
    <property type="entry name" value="Topoisom_bac"/>
    <property type="match status" value="1"/>
</dbReference>
<dbReference type="GO" id="GO:0003677">
    <property type="term" value="F:DNA binding"/>
    <property type="evidence" value="ECO:0007669"/>
    <property type="project" value="UniProtKB-KW"/>
</dbReference>
<evidence type="ECO:0000256" key="12">
    <source>
        <dbReference type="ARBA" id="ARBA00032877"/>
    </source>
</evidence>
<dbReference type="CDD" id="cd03362">
    <property type="entry name" value="TOPRIM_TopoIA_TopoIII"/>
    <property type="match status" value="1"/>
</dbReference>
<dbReference type="GO" id="GO:0043597">
    <property type="term" value="C:cytoplasmic replication fork"/>
    <property type="evidence" value="ECO:0007669"/>
    <property type="project" value="TreeGrafter"/>
</dbReference>
<dbReference type="NCBIfam" id="NF005829">
    <property type="entry name" value="PRK07726.1"/>
    <property type="match status" value="1"/>
</dbReference>
<dbReference type="Gene3D" id="3.40.50.140">
    <property type="match status" value="1"/>
</dbReference>
<dbReference type="PROSITE" id="PS00396">
    <property type="entry name" value="TOPO_IA_1"/>
    <property type="match status" value="1"/>
</dbReference>
<dbReference type="EMBL" id="NBEF01000017">
    <property type="protein sequence ID" value="OQQ90506.1"/>
    <property type="molecule type" value="Genomic_DNA"/>
</dbReference>
<dbReference type="SUPFAM" id="SSF56712">
    <property type="entry name" value="Prokaryotic type I DNA topoisomerase"/>
    <property type="match status" value="1"/>
</dbReference>
<keyword evidence="4" id="KW-0479">Metal-binding</keyword>
<evidence type="ECO:0000256" key="10">
    <source>
        <dbReference type="ARBA" id="ARBA00031985"/>
    </source>
</evidence>
<evidence type="ECO:0000256" key="2">
    <source>
        <dbReference type="ARBA" id="ARBA00009446"/>
    </source>
</evidence>
<dbReference type="SMART" id="SM00493">
    <property type="entry name" value="TOPRIM"/>
    <property type="match status" value="1"/>
</dbReference>
<dbReference type="GO" id="GO:0003917">
    <property type="term" value="F:DNA topoisomerase type I (single strand cut, ATP-independent) activity"/>
    <property type="evidence" value="ECO:0007669"/>
    <property type="project" value="UniProtKB-EC"/>
</dbReference>
<dbReference type="GO" id="GO:0046872">
    <property type="term" value="F:metal ion binding"/>
    <property type="evidence" value="ECO:0007669"/>
    <property type="project" value="UniProtKB-KW"/>
</dbReference>
<accession>A0A1V9RBW3</accession>
<gene>
    <name evidence="15" type="ORF">B6U56_04265</name>
</gene>
<evidence type="ECO:0000259" key="14">
    <source>
        <dbReference type="PROSITE" id="PS52039"/>
    </source>
</evidence>
<feature type="domain" description="Toprim" evidence="13">
    <location>
        <begin position="2"/>
        <end position="141"/>
    </location>
</feature>
<dbReference type="EC" id="5.6.2.1" evidence="3"/>
<dbReference type="InterPro" id="IPR006171">
    <property type="entry name" value="TOPRIM_dom"/>
</dbReference>
<dbReference type="PROSITE" id="PS52039">
    <property type="entry name" value="TOPO_IA_2"/>
    <property type="match status" value="1"/>
</dbReference>
<dbReference type="PROSITE" id="PS50880">
    <property type="entry name" value="TOPRIM"/>
    <property type="match status" value="1"/>
</dbReference>
<dbReference type="PANTHER" id="PTHR11390">
    <property type="entry name" value="PROKARYOTIC DNA TOPOISOMERASE"/>
    <property type="match status" value="1"/>
</dbReference>
<dbReference type="GO" id="GO:0006310">
    <property type="term" value="P:DNA recombination"/>
    <property type="evidence" value="ECO:0007669"/>
    <property type="project" value="TreeGrafter"/>
</dbReference>
<dbReference type="CDD" id="cd00186">
    <property type="entry name" value="TOP1Ac"/>
    <property type="match status" value="1"/>
</dbReference>
<evidence type="ECO:0000256" key="3">
    <source>
        <dbReference type="ARBA" id="ARBA00012891"/>
    </source>
</evidence>
<evidence type="ECO:0000256" key="7">
    <source>
        <dbReference type="ARBA" id="ARBA00023125"/>
    </source>
</evidence>
<reference evidence="15 16" key="1">
    <citation type="submission" date="2017-03" db="EMBL/GenBank/DDBJ databases">
        <title>Phylogenomics and comparative genomics of Lactobacillus salivarius, a mammalian gut commensal.</title>
        <authorList>
            <person name="Harris H.M."/>
        </authorList>
    </citation>
    <scope>NUCLEOTIDE SEQUENCE [LARGE SCALE GENOMIC DNA]</scope>
    <source>
        <strain evidence="15 16">JCM 1047</strain>
    </source>
</reference>
<dbReference type="NCBIfam" id="TIGR01056">
    <property type="entry name" value="topB"/>
    <property type="match status" value="1"/>
</dbReference>
<comment type="caution">
    <text evidence="15">The sequence shown here is derived from an EMBL/GenBank/DDBJ whole genome shotgun (WGS) entry which is preliminary data.</text>
</comment>
<dbReference type="Pfam" id="PF13342">
    <property type="entry name" value="Toprim_Crpt"/>
    <property type="match status" value="1"/>
</dbReference>
<evidence type="ECO:0000313" key="15">
    <source>
        <dbReference type="EMBL" id="OQQ90506.1"/>
    </source>
</evidence>
<dbReference type="Pfam" id="PF01751">
    <property type="entry name" value="Toprim"/>
    <property type="match status" value="1"/>
</dbReference>
<evidence type="ECO:0000313" key="16">
    <source>
        <dbReference type="Proteomes" id="UP000192575"/>
    </source>
</evidence>
<evidence type="ECO:0000256" key="5">
    <source>
        <dbReference type="ARBA" id="ARBA00022842"/>
    </source>
</evidence>
<dbReference type="InterPro" id="IPR023405">
    <property type="entry name" value="Topo_IA_core_domain"/>
</dbReference>
<dbReference type="PRINTS" id="PR00417">
    <property type="entry name" value="PRTPISMRASEI"/>
</dbReference>
<dbReference type="Gene3D" id="1.10.460.10">
    <property type="entry name" value="Topoisomerase I, domain 2"/>
    <property type="match status" value="1"/>
</dbReference>
<evidence type="ECO:0000256" key="6">
    <source>
        <dbReference type="ARBA" id="ARBA00023029"/>
    </source>
</evidence>
<dbReference type="InterPro" id="IPR005738">
    <property type="entry name" value="TopoIII"/>
</dbReference>
<keyword evidence="7" id="KW-0238">DNA-binding</keyword>
<dbReference type="RefSeq" id="WP_081534261.1">
    <property type="nucleotide sequence ID" value="NZ_NBEF01000017.1"/>
</dbReference>
<feature type="domain" description="Topo IA-type catalytic" evidence="14">
    <location>
        <begin position="159"/>
        <end position="595"/>
    </location>
</feature>
<evidence type="ECO:0000256" key="4">
    <source>
        <dbReference type="ARBA" id="ARBA00022723"/>
    </source>
</evidence>
<dbReference type="InterPro" id="IPR013497">
    <property type="entry name" value="Topo_IA_cen"/>
</dbReference>
<proteinExistence type="inferred from homology"/>
<dbReference type="SMART" id="SM00437">
    <property type="entry name" value="TOP1Ac"/>
    <property type="match status" value="1"/>
</dbReference>
<dbReference type="InterPro" id="IPR013824">
    <property type="entry name" value="Topo_IA_cen_sub1"/>
</dbReference>
<dbReference type="GO" id="GO:0006265">
    <property type="term" value="P:DNA topological change"/>
    <property type="evidence" value="ECO:0007669"/>
    <property type="project" value="InterPro"/>
</dbReference>
<evidence type="ECO:0000256" key="8">
    <source>
        <dbReference type="ARBA" id="ARBA00023235"/>
    </source>
</evidence>
<dbReference type="InterPro" id="IPR034144">
    <property type="entry name" value="TOPRIM_TopoIII"/>
</dbReference>
<keyword evidence="5" id="KW-0460">Magnesium</keyword>
<organism evidence="15 16">
    <name type="scientific">Ligilactobacillus salivarius</name>
    <dbReference type="NCBI Taxonomy" id="1624"/>
    <lineage>
        <taxon>Bacteria</taxon>
        <taxon>Bacillati</taxon>
        <taxon>Bacillota</taxon>
        <taxon>Bacilli</taxon>
        <taxon>Lactobacillales</taxon>
        <taxon>Lactobacillaceae</taxon>
        <taxon>Ligilactobacillus</taxon>
    </lineage>
</organism>
<dbReference type="InterPro" id="IPR003601">
    <property type="entry name" value="Topo_IA_2"/>
</dbReference>
<dbReference type="Gene3D" id="1.10.290.10">
    <property type="entry name" value="Topoisomerase I, domain 4"/>
    <property type="match status" value="1"/>
</dbReference>
<protein>
    <recommendedName>
        <fullName evidence="3">DNA topoisomerase</fullName>
        <ecNumber evidence="3">5.6.2.1</ecNumber>
    </recommendedName>
    <alternativeName>
        <fullName evidence="12">Omega-protein</fullName>
    </alternativeName>
    <alternativeName>
        <fullName evidence="11">Relaxing enzyme</fullName>
    </alternativeName>
    <alternativeName>
        <fullName evidence="9">Swivelase</fullName>
    </alternativeName>
    <alternativeName>
        <fullName evidence="10">Untwisting enzyme</fullName>
    </alternativeName>
</protein>
<dbReference type="InterPro" id="IPR013826">
    <property type="entry name" value="Topo_IA_cen_sub3"/>
</dbReference>